<organism evidence="3 4">
    <name type="scientific">Blastococcus mobilis</name>
    <dbReference type="NCBI Taxonomy" id="1938746"/>
    <lineage>
        <taxon>Bacteria</taxon>
        <taxon>Bacillati</taxon>
        <taxon>Actinomycetota</taxon>
        <taxon>Actinomycetes</taxon>
        <taxon>Geodermatophilales</taxon>
        <taxon>Geodermatophilaceae</taxon>
        <taxon>Blastococcus</taxon>
    </lineage>
</organism>
<evidence type="ECO:0000313" key="4">
    <source>
        <dbReference type="Proteomes" id="UP000198403"/>
    </source>
</evidence>
<dbReference type="EMBL" id="FZNO01000026">
    <property type="protein sequence ID" value="SNR79456.1"/>
    <property type="molecule type" value="Genomic_DNA"/>
</dbReference>
<dbReference type="Proteomes" id="UP000198403">
    <property type="component" value="Unassembled WGS sequence"/>
</dbReference>
<keyword evidence="4" id="KW-1185">Reference proteome</keyword>
<feature type="domain" description="Putative Flp pilus-assembly TadG-like N-terminal" evidence="2">
    <location>
        <begin position="15"/>
        <end position="62"/>
    </location>
</feature>
<proteinExistence type="predicted"/>
<keyword evidence="1" id="KW-1133">Transmembrane helix</keyword>
<accession>A0A238Z7N8</accession>
<protein>
    <submittedName>
        <fullName evidence="3">Putative Flp pilus-assembly TadE/G-like</fullName>
    </submittedName>
</protein>
<keyword evidence="1" id="KW-0472">Membrane</keyword>
<evidence type="ECO:0000313" key="3">
    <source>
        <dbReference type="EMBL" id="SNR79456.1"/>
    </source>
</evidence>
<dbReference type="OrthoDB" id="4827894at2"/>
<keyword evidence="1" id="KW-0812">Transmembrane</keyword>
<dbReference type="InterPro" id="IPR028087">
    <property type="entry name" value="Tad_N"/>
</dbReference>
<gene>
    <name evidence="3" type="ORF">SAMN06272737_12611</name>
</gene>
<reference evidence="3 4" key="1">
    <citation type="submission" date="2017-06" db="EMBL/GenBank/DDBJ databases">
        <authorList>
            <person name="Kim H.J."/>
            <person name="Triplett B.A."/>
        </authorList>
    </citation>
    <scope>NUCLEOTIDE SEQUENCE [LARGE SCALE GENOMIC DNA]</scope>
    <source>
        <strain evidence="3 4">DSM 44272</strain>
    </source>
</reference>
<name>A0A238Z7N8_9ACTN</name>
<evidence type="ECO:0000259" key="2">
    <source>
        <dbReference type="Pfam" id="PF13400"/>
    </source>
</evidence>
<feature type="transmembrane region" description="Helical" evidence="1">
    <location>
        <begin position="15"/>
        <end position="36"/>
    </location>
</feature>
<evidence type="ECO:0000256" key="1">
    <source>
        <dbReference type="SAM" id="Phobius"/>
    </source>
</evidence>
<dbReference type="Pfam" id="PF13400">
    <property type="entry name" value="Tad"/>
    <property type="match status" value="1"/>
</dbReference>
<dbReference type="AlphaFoldDB" id="A0A238Z7N8"/>
<sequence length="148" mass="14829">MTLHHRHQQPDAERGAIGVFLAVLVPGLLLIIGLAVDGGAKVAATQRANAIADEAARAGGQALDVSAALTGQVRVDPTAAVAAAQDYLNRNDVQGAVTVVDGDTLYVTTTMTQPTTFLGLIGISTLTVEGTGTADLITGTGQNGGAGP</sequence>
<dbReference type="RefSeq" id="WP_089338235.1">
    <property type="nucleotide sequence ID" value="NZ_FZNO01000026.1"/>
</dbReference>